<evidence type="ECO:0000313" key="1">
    <source>
        <dbReference type="EMBL" id="MEC0277025.1"/>
    </source>
</evidence>
<protein>
    <submittedName>
        <fullName evidence="1">Uncharacterized protein</fullName>
    </submittedName>
</protein>
<dbReference type="RefSeq" id="WP_367408521.1">
    <property type="nucleotide sequence ID" value="NZ_JARNBH010000050.1"/>
</dbReference>
<organism evidence="1 2">
    <name type="scientific">Peribacillus castrilensis</name>
    <dbReference type="NCBI Taxonomy" id="2897690"/>
    <lineage>
        <taxon>Bacteria</taxon>
        <taxon>Bacillati</taxon>
        <taxon>Bacillota</taxon>
        <taxon>Bacilli</taxon>
        <taxon>Bacillales</taxon>
        <taxon>Bacillaceae</taxon>
        <taxon>Peribacillus</taxon>
    </lineage>
</organism>
<comment type="caution">
    <text evidence="1">The sequence shown here is derived from an EMBL/GenBank/DDBJ whole genome shotgun (WGS) entry which is preliminary data.</text>
</comment>
<dbReference type="EMBL" id="JARNBH010000050">
    <property type="protein sequence ID" value="MEC0277025.1"/>
    <property type="molecule type" value="Genomic_DNA"/>
</dbReference>
<gene>
    <name evidence="1" type="ORF">P4706_28970</name>
</gene>
<evidence type="ECO:0000313" key="2">
    <source>
        <dbReference type="Proteomes" id="UP001307168"/>
    </source>
</evidence>
<accession>A0AAW9NK20</accession>
<name>A0AAW9NK20_9BACI</name>
<dbReference type="AlphaFoldDB" id="A0AAW9NK20"/>
<dbReference type="Proteomes" id="UP001307168">
    <property type="component" value="Unassembled WGS sequence"/>
</dbReference>
<proteinExistence type="predicted"/>
<reference evidence="1 2" key="1">
    <citation type="submission" date="2023-03" db="EMBL/GenBank/DDBJ databases">
        <title>Bacillus Genome Sequencing.</title>
        <authorList>
            <person name="Dunlap C."/>
        </authorList>
    </citation>
    <scope>NUCLEOTIDE SEQUENCE [LARGE SCALE GENOMIC DNA]</scope>
    <source>
        <strain evidence="1 2">B-41290</strain>
    </source>
</reference>
<keyword evidence="2" id="KW-1185">Reference proteome</keyword>
<sequence length="49" mass="5445">MDGIFVWILVGKLRAPVTFNGNDLHEALDKEQTHVDGKGLAYNMECVQA</sequence>